<dbReference type="InterPro" id="IPR014048">
    <property type="entry name" value="MethylDNA_cys_MeTrfase_DNA-bd"/>
</dbReference>
<name>A0ABP8MA66_9BACT</name>
<organism evidence="10 11">
    <name type="scientific">Pontibacter saemangeumensis</name>
    <dbReference type="NCBI Taxonomy" id="1084525"/>
    <lineage>
        <taxon>Bacteria</taxon>
        <taxon>Pseudomonadati</taxon>
        <taxon>Bacteroidota</taxon>
        <taxon>Cytophagia</taxon>
        <taxon>Cytophagales</taxon>
        <taxon>Hymenobacteraceae</taxon>
        <taxon>Pontibacter</taxon>
    </lineage>
</organism>
<dbReference type="PROSITE" id="PS00374">
    <property type="entry name" value="MGMT"/>
    <property type="match status" value="1"/>
</dbReference>
<dbReference type="SUPFAM" id="SSF46767">
    <property type="entry name" value="Methylated DNA-protein cysteine methyltransferase, C-terminal domain"/>
    <property type="match status" value="1"/>
</dbReference>
<evidence type="ECO:0000256" key="6">
    <source>
        <dbReference type="ARBA" id="ARBA00023163"/>
    </source>
</evidence>
<dbReference type="Gene3D" id="3.30.160.70">
    <property type="entry name" value="Methylated DNA-protein cysteine methyltransferase domain"/>
    <property type="match status" value="1"/>
</dbReference>
<dbReference type="InterPro" id="IPR036631">
    <property type="entry name" value="MGMT_N_sf"/>
</dbReference>
<dbReference type="PANTHER" id="PTHR10815">
    <property type="entry name" value="METHYLATED-DNA--PROTEIN-CYSTEINE METHYLTRANSFERASE"/>
    <property type="match status" value="1"/>
</dbReference>
<dbReference type="InterPro" id="IPR009057">
    <property type="entry name" value="Homeodomain-like_sf"/>
</dbReference>
<evidence type="ECO:0000256" key="1">
    <source>
        <dbReference type="ARBA" id="ARBA00001286"/>
    </source>
</evidence>
<evidence type="ECO:0000256" key="4">
    <source>
        <dbReference type="ARBA" id="ARBA00022763"/>
    </source>
</evidence>
<dbReference type="SUPFAM" id="SSF46689">
    <property type="entry name" value="Homeodomain-like"/>
    <property type="match status" value="1"/>
</dbReference>
<dbReference type="Gene3D" id="1.10.10.10">
    <property type="entry name" value="Winged helix-like DNA-binding domain superfamily/Winged helix DNA-binding domain"/>
    <property type="match status" value="1"/>
</dbReference>
<keyword evidence="11" id="KW-1185">Reference proteome</keyword>
<dbReference type="RefSeq" id="WP_345163688.1">
    <property type="nucleotide sequence ID" value="NZ_BAABHC010000042.1"/>
</dbReference>
<comment type="catalytic activity">
    <reaction evidence="1">
        <text>a 4-O-methyl-thymidine in DNA + L-cysteinyl-[protein] = a thymidine in DNA + S-methyl-L-cysteinyl-[protein]</text>
        <dbReference type="Rhea" id="RHEA:53428"/>
        <dbReference type="Rhea" id="RHEA-COMP:10131"/>
        <dbReference type="Rhea" id="RHEA-COMP:10132"/>
        <dbReference type="Rhea" id="RHEA-COMP:13555"/>
        <dbReference type="Rhea" id="RHEA-COMP:13556"/>
        <dbReference type="ChEBI" id="CHEBI:29950"/>
        <dbReference type="ChEBI" id="CHEBI:82612"/>
        <dbReference type="ChEBI" id="CHEBI:137386"/>
        <dbReference type="ChEBI" id="CHEBI:137387"/>
        <dbReference type="EC" id="2.1.1.63"/>
    </reaction>
</comment>
<dbReference type="InterPro" id="IPR036217">
    <property type="entry name" value="MethylDNA_cys_MeTrfase_DNAb"/>
</dbReference>
<keyword evidence="7" id="KW-0234">DNA repair</keyword>
<keyword evidence="5" id="KW-0805">Transcription regulation</keyword>
<dbReference type="PROSITE" id="PS01124">
    <property type="entry name" value="HTH_ARAC_FAMILY_2"/>
    <property type="match status" value="1"/>
</dbReference>
<dbReference type="Proteomes" id="UP001500552">
    <property type="component" value="Unassembled WGS sequence"/>
</dbReference>
<protein>
    <submittedName>
        <fullName evidence="10">Methylated-DNA--[protein]-cysteine S-methyltransferase</fullName>
    </submittedName>
</protein>
<gene>
    <name evidence="10" type="ORF">GCM10023188_48650</name>
</gene>
<comment type="catalytic activity">
    <reaction evidence="8">
        <text>a 6-O-methyl-2'-deoxyguanosine in DNA + L-cysteinyl-[protein] = S-methyl-L-cysteinyl-[protein] + a 2'-deoxyguanosine in DNA</text>
        <dbReference type="Rhea" id="RHEA:24000"/>
        <dbReference type="Rhea" id="RHEA-COMP:10131"/>
        <dbReference type="Rhea" id="RHEA-COMP:10132"/>
        <dbReference type="Rhea" id="RHEA-COMP:11367"/>
        <dbReference type="Rhea" id="RHEA-COMP:11368"/>
        <dbReference type="ChEBI" id="CHEBI:29950"/>
        <dbReference type="ChEBI" id="CHEBI:82612"/>
        <dbReference type="ChEBI" id="CHEBI:85445"/>
        <dbReference type="ChEBI" id="CHEBI:85448"/>
        <dbReference type="EC" id="2.1.1.63"/>
    </reaction>
</comment>
<dbReference type="CDD" id="cd06445">
    <property type="entry name" value="ATase"/>
    <property type="match status" value="1"/>
</dbReference>
<dbReference type="InterPro" id="IPR001497">
    <property type="entry name" value="MethylDNA_cys_MeTrfase_AS"/>
</dbReference>
<dbReference type="SMART" id="SM00342">
    <property type="entry name" value="HTH_ARAC"/>
    <property type="match status" value="1"/>
</dbReference>
<feature type="domain" description="HTH araC/xylS-type" evidence="9">
    <location>
        <begin position="8"/>
        <end position="105"/>
    </location>
</feature>
<dbReference type="Pfam" id="PF01035">
    <property type="entry name" value="DNA_binding_1"/>
    <property type="match status" value="1"/>
</dbReference>
<dbReference type="SUPFAM" id="SSF53155">
    <property type="entry name" value="Methylated DNA-protein cysteine methyltransferase domain"/>
    <property type="match status" value="1"/>
</dbReference>
<sequence>MNHYEIVAEALRYIRANARQQPDLEEIAAHACMSPFHFQRVFTEWAGVSPKKFLQFLTLRHAKTTLAQAASLEAAAGSSGLSGTSRLHDLFLQIEGITPGDYKKQGAELQLNYSTGRCQFGDYIVASTSKGISHLHFYQDGQQALQELRDLWPKANLVPQQDVLHQQVQQFFSNHFAPQAQKLPLHLRGTPFQLKVWEALLRIPEGRLASYATLAQKIGHQKASRAVGTAIGSNPIAFLIPCHRVIKSVGGIGEYRWGSERKMAMIGWEAAAQQQATAADISYRELPLFQGKV</sequence>
<evidence type="ECO:0000259" key="9">
    <source>
        <dbReference type="PROSITE" id="PS01124"/>
    </source>
</evidence>
<proteinExistence type="predicted"/>
<reference evidence="11" key="1">
    <citation type="journal article" date="2019" name="Int. J. Syst. Evol. Microbiol.">
        <title>The Global Catalogue of Microorganisms (GCM) 10K type strain sequencing project: providing services to taxonomists for standard genome sequencing and annotation.</title>
        <authorList>
            <consortium name="The Broad Institute Genomics Platform"/>
            <consortium name="The Broad Institute Genome Sequencing Center for Infectious Disease"/>
            <person name="Wu L."/>
            <person name="Ma J."/>
        </authorList>
    </citation>
    <scope>NUCLEOTIDE SEQUENCE [LARGE SCALE GENOMIC DNA]</scope>
    <source>
        <strain evidence="11">JCM 17926</strain>
    </source>
</reference>
<evidence type="ECO:0000256" key="2">
    <source>
        <dbReference type="ARBA" id="ARBA00022603"/>
    </source>
</evidence>
<keyword evidence="6" id="KW-0804">Transcription</keyword>
<dbReference type="NCBIfam" id="TIGR00589">
    <property type="entry name" value="ogt"/>
    <property type="match status" value="1"/>
</dbReference>
<evidence type="ECO:0000313" key="10">
    <source>
        <dbReference type="EMBL" id="GAA4445460.1"/>
    </source>
</evidence>
<keyword evidence="3" id="KW-0808">Transferase</keyword>
<dbReference type="EMBL" id="BAABHC010000042">
    <property type="protein sequence ID" value="GAA4445460.1"/>
    <property type="molecule type" value="Genomic_DNA"/>
</dbReference>
<accession>A0ABP8MA66</accession>
<dbReference type="InterPro" id="IPR036388">
    <property type="entry name" value="WH-like_DNA-bd_sf"/>
</dbReference>
<comment type="caution">
    <text evidence="10">The sequence shown here is derived from an EMBL/GenBank/DDBJ whole genome shotgun (WGS) entry which is preliminary data.</text>
</comment>
<evidence type="ECO:0000256" key="5">
    <source>
        <dbReference type="ARBA" id="ARBA00023015"/>
    </source>
</evidence>
<evidence type="ECO:0000256" key="3">
    <source>
        <dbReference type="ARBA" id="ARBA00022679"/>
    </source>
</evidence>
<dbReference type="Pfam" id="PF12833">
    <property type="entry name" value="HTH_18"/>
    <property type="match status" value="1"/>
</dbReference>
<dbReference type="InterPro" id="IPR018060">
    <property type="entry name" value="HTH_AraC"/>
</dbReference>
<keyword evidence="4" id="KW-0227">DNA damage</keyword>
<evidence type="ECO:0000256" key="7">
    <source>
        <dbReference type="ARBA" id="ARBA00023204"/>
    </source>
</evidence>
<dbReference type="Gene3D" id="1.10.10.60">
    <property type="entry name" value="Homeodomain-like"/>
    <property type="match status" value="1"/>
</dbReference>
<keyword evidence="2" id="KW-0489">Methyltransferase</keyword>
<evidence type="ECO:0000256" key="8">
    <source>
        <dbReference type="ARBA" id="ARBA00049348"/>
    </source>
</evidence>
<evidence type="ECO:0000313" key="11">
    <source>
        <dbReference type="Proteomes" id="UP001500552"/>
    </source>
</evidence>
<dbReference type="PANTHER" id="PTHR10815:SF13">
    <property type="entry name" value="METHYLATED-DNA--PROTEIN-CYSTEINE METHYLTRANSFERASE"/>
    <property type="match status" value="1"/>
</dbReference>